<dbReference type="Pfam" id="PF01630">
    <property type="entry name" value="Glyco_hydro_56"/>
    <property type="match status" value="1"/>
</dbReference>
<feature type="disulfide bond" evidence="12">
    <location>
        <begin position="210"/>
        <end position="226"/>
    </location>
</feature>
<reference evidence="14" key="2">
    <citation type="submission" date="2025-09" db="UniProtKB">
        <authorList>
            <consortium name="Ensembl"/>
        </authorList>
    </citation>
    <scope>IDENTIFICATION</scope>
</reference>
<dbReference type="SUPFAM" id="SSF51445">
    <property type="entry name" value="(Trans)glycosidases"/>
    <property type="match status" value="1"/>
</dbReference>
<evidence type="ECO:0000256" key="4">
    <source>
        <dbReference type="ARBA" id="ARBA00011245"/>
    </source>
</evidence>
<dbReference type="GO" id="GO:0005975">
    <property type="term" value="P:carbohydrate metabolic process"/>
    <property type="evidence" value="ECO:0007669"/>
    <property type="project" value="UniProtKB-UniRule"/>
</dbReference>
<evidence type="ECO:0000256" key="9">
    <source>
        <dbReference type="PIRNR" id="PIRNR038193"/>
    </source>
</evidence>
<dbReference type="GO" id="GO:0004415">
    <property type="term" value="F:hyalurononglucosaminidase activity"/>
    <property type="evidence" value="ECO:0007669"/>
    <property type="project" value="UniProtKB-UniRule"/>
</dbReference>
<protein>
    <recommendedName>
        <fullName evidence="13">Hyaluronidase</fullName>
        <ecNumber evidence="13">3.2.1.35</ecNumber>
    </recommendedName>
</protein>
<keyword evidence="7 12" id="KW-1015">Disulfide bond</keyword>
<feature type="active site" description="Proton donor" evidence="10">
    <location>
        <position position="134"/>
    </location>
</feature>
<evidence type="ECO:0000256" key="11">
    <source>
        <dbReference type="PIRSR" id="PIRSR038193-2"/>
    </source>
</evidence>
<evidence type="ECO:0000256" key="6">
    <source>
        <dbReference type="ARBA" id="ARBA00022801"/>
    </source>
</evidence>
<proteinExistence type="inferred from homology"/>
<feature type="glycosylation site" description="N-linked (GlcNAc...) asparagine" evidence="11">
    <location>
        <position position="356"/>
    </location>
</feature>
<dbReference type="InterPro" id="IPR018155">
    <property type="entry name" value="Hyaluronidase"/>
</dbReference>
<keyword evidence="5" id="KW-0964">Secreted</keyword>
<dbReference type="PIRSF" id="PIRSF038193">
    <property type="entry name" value="Hyaluronidase"/>
    <property type="match status" value="1"/>
</dbReference>
<reference evidence="14" key="1">
    <citation type="submission" date="2025-08" db="UniProtKB">
        <authorList>
            <consortium name="Ensembl"/>
        </authorList>
    </citation>
    <scope>IDENTIFICATION</scope>
</reference>
<evidence type="ECO:0000256" key="8">
    <source>
        <dbReference type="ARBA" id="ARBA00023295"/>
    </source>
</evidence>
<keyword evidence="6 13" id="KW-0378">Hydrolase</keyword>
<comment type="subunit">
    <text evidence="4">Monomer.</text>
</comment>
<dbReference type="InterPro" id="IPR013785">
    <property type="entry name" value="Aldolase_TIM"/>
</dbReference>
<dbReference type="Proteomes" id="UP000694569">
    <property type="component" value="Unplaced"/>
</dbReference>
<organism evidence="14 15">
    <name type="scientific">Leptobrachium leishanense</name>
    <name type="common">Leishan spiny toad</name>
    <dbReference type="NCBI Taxonomy" id="445787"/>
    <lineage>
        <taxon>Eukaryota</taxon>
        <taxon>Metazoa</taxon>
        <taxon>Chordata</taxon>
        <taxon>Craniata</taxon>
        <taxon>Vertebrata</taxon>
        <taxon>Euteleostomi</taxon>
        <taxon>Amphibia</taxon>
        <taxon>Batrachia</taxon>
        <taxon>Anura</taxon>
        <taxon>Pelobatoidea</taxon>
        <taxon>Megophryidae</taxon>
        <taxon>Leptobrachium</taxon>
    </lineage>
</organism>
<evidence type="ECO:0000256" key="13">
    <source>
        <dbReference type="RuleBase" id="RU610713"/>
    </source>
</evidence>
<comment type="catalytic activity">
    <reaction evidence="1 13">
        <text>Random hydrolysis of (1-&gt;4)-linkages between N-acetyl-beta-D-glucosamine and D-glucuronate residues in hyaluronate.</text>
        <dbReference type="EC" id="3.2.1.35"/>
    </reaction>
</comment>
<sequence length="505" mass="57708">MHQGFSHFILASSASNSKAHALRNARIPVLKRKPFISIWNAPTTQCKQRYKVDLDLSVFDIVANPNETLSGSNVTIFYHTHLGYYPYITDDGEAFNGGVPQNGNLERHLEKTKLDLDRLVPSKHFQGLGVIDWENWRPQWDRNWGAKAVYRNMSMELVKSRHPDWSYDQLQQEAKYEFNTAGERFMSQTALLAQEERLYGLWGYYLFPDCYNYDYKTHPHSYTGRCPEIEQKRNDLLLWLWKSSNALYPSIYLDYILKSSPNALKFVHHRVKEAMRVASLAKKGYDIPVFMYVRPFYAYTFHVLAEEDLVNTIGESVAQGVAGVVLWGGMDYASTKESCETVKKYIDGPLGHYIVNVTSAAKLCSKVLCKMNGRCIRKDTDSATYLHLNPKNYKIKRHFAGKRHYVRGIPGTEDVAYMAENFVCQCYTGWTGISCELPDMERVKMKGGGHVPNGTAGFILQGSRGQKPWPSRCFETTSSMILSHSLGWLSIMVAVVTKHLYGQEC</sequence>
<evidence type="ECO:0000256" key="12">
    <source>
        <dbReference type="PIRSR" id="PIRSR038193-3"/>
    </source>
</evidence>
<name>A0A8C5PI00_9ANUR</name>
<comment type="subcellular location">
    <subcellularLocation>
        <location evidence="2">Secreted</location>
    </subcellularLocation>
</comment>
<dbReference type="PRINTS" id="PR00846">
    <property type="entry name" value="GLHYDRLASE56"/>
</dbReference>
<dbReference type="PANTHER" id="PTHR11769">
    <property type="entry name" value="HYALURONIDASE"/>
    <property type="match status" value="1"/>
</dbReference>
<dbReference type="InterPro" id="IPR017853">
    <property type="entry name" value="GH"/>
</dbReference>
<feature type="disulfide bond" evidence="12">
    <location>
        <begin position="46"/>
        <end position="339"/>
    </location>
</feature>
<dbReference type="GO" id="GO:0030214">
    <property type="term" value="P:hyaluronan catabolic process"/>
    <property type="evidence" value="ECO:0007669"/>
    <property type="project" value="TreeGrafter"/>
</dbReference>
<dbReference type="Ensembl" id="ENSLLET00000023970.1">
    <property type="protein sequence ID" value="ENSLLEP00000023094.1"/>
    <property type="gene ID" value="ENSLLEG00000014119.1"/>
</dbReference>
<dbReference type="PANTHER" id="PTHR11769:SF9">
    <property type="entry name" value="HYALURONIDASE"/>
    <property type="match status" value="1"/>
</dbReference>
<feature type="disulfide bond" evidence="12">
    <location>
        <begin position="364"/>
        <end position="375"/>
    </location>
</feature>
<dbReference type="AlphaFoldDB" id="A0A8C5PI00"/>
<evidence type="ECO:0000313" key="14">
    <source>
        <dbReference type="Ensembl" id="ENSLLEP00000023094.1"/>
    </source>
</evidence>
<evidence type="ECO:0000256" key="2">
    <source>
        <dbReference type="ARBA" id="ARBA00004613"/>
    </source>
</evidence>
<dbReference type="FunFam" id="3.20.20.70:FF:000065">
    <property type="entry name" value="Hyaluronidase"/>
    <property type="match status" value="1"/>
</dbReference>
<evidence type="ECO:0000256" key="5">
    <source>
        <dbReference type="ARBA" id="ARBA00022525"/>
    </source>
</evidence>
<keyword evidence="15" id="KW-1185">Reference proteome</keyword>
<dbReference type="GeneTree" id="ENSGT01020000230364"/>
<feature type="disulfide bond" evidence="12">
    <location>
        <begin position="369"/>
        <end position="424"/>
    </location>
</feature>
<evidence type="ECO:0000256" key="1">
    <source>
        <dbReference type="ARBA" id="ARBA00000251"/>
    </source>
</evidence>
<dbReference type="GO" id="GO:0031410">
    <property type="term" value="C:cytoplasmic vesicle"/>
    <property type="evidence" value="ECO:0007669"/>
    <property type="project" value="TreeGrafter"/>
</dbReference>
<evidence type="ECO:0000313" key="15">
    <source>
        <dbReference type="Proteomes" id="UP000694569"/>
    </source>
</evidence>
<evidence type="ECO:0000256" key="7">
    <source>
        <dbReference type="ARBA" id="ARBA00023157"/>
    </source>
</evidence>
<dbReference type="OrthoDB" id="5796153at2759"/>
<comment type="similarity">
    <text evidence="3 9 13">Belongs to the glycosyl hydrolase 56 family.</text>
</comment>
<feature type="disulfide bond" evidence="12">
    <location>
        <begin position="426"/>
        <end position="435"/>
    </location>
</feature>
<evidence type="ECO:0000256" key="3">
    <source>
        <dbReference type="ARBA" id="ARBA00008871"/>
    </source>
</evidence>
<dbReference type="GO" id="GO:0005576">
    <property type="term" value="C:extracellular region"/>
    <property type="evidence" value="ECO:0007669"/>
    <property type="project" value="UniProtKB-SubCell"/>
</dbReference>
<evidence type="ECO:0000256" key="10">
    <source>
        <dbReference type="PIRSR" id="PIRSR038193-1"/>
    </source>
</evidence>
<dbReference type="Gene3D" id="3.20.20.70">
    <property type="entry name" value="Aldolase class I"/>
    <property type="match status" value="1"/>
</dbReference>
<keyword evidence="8 13" id="KW-0326">Glycosidase</keyword>
<accession>A0A8C5PI00</accession>
<dbReference type="EC" id="3.2.1.35" evidence="13"/>